<dbReference type="InterPro" id="IPR017703">
    <property type="entry name" value="YgfZ/GCV_T_CS"/>
</dbReference>
<evidence type="ECO:0000313" key="2">
    <source>
        <dbReference type="EMBL" id="CUT17646.1"/>
    </source>
</evidence>
<dbReference type="AlphaFoldDB" id="A0A0S4M1S9"/>
<dbReference type="EMBL" id="LN906597">
    <property type="protein sequence ID" value="CUT17646.1"/>
    <property type="molecule type" value="Genomic_DNA"/>
</dbReference>
<dbReference type="Gene3D" id="3.30.1360.120">
    <property type="entry name" value="Probable tRNA modification gtpase trme, domain 1"/>
    <property type="match status" value="1"/>
</dbReference>
<evidence type="ECO:0000256" key="1">
    <source>
        <dbReference type="ARBA" id="ARBA00022946"/>
    </source>
</evidence>
<name>A0A0S4M1S9_9BURK</name>
<gene>
    <name evidence="2" type="ORF">Ark11_0823</name>
</gene>
<dbReference type="GO" id="GO:0016226">
    <property type="term" value="P:iron-sulfur cluster assembly"/>
    <property type="evidence" value="ECO:0007669"/>
    <property type="project" value="TreeGrafter"/>
</dbReference>
<dbReference type="PATRIC" id="fig|1561003.3.peg.821"/>
<dbReference type="PANTHER" id="PTHR22602:SF0">
    <property type="entry name" value="TRANSFERASE CAF17, MITOCHONDRIAL-RELATED"/>
    <property type="match status" value="1"/>
</dbReference>
<protein>
    <submittedName>
        <fullName evidence="2">Putative glycine cleavage system T protein</fullName>
    </submittedName>
</protein>
<dbReference type="Proteomes" id="UP000198651">
    <property type="component" value="Chromosome I"/>
</dbReference>
<proteinExistence type="predicted"/>
<accession>A0A0S4M1S9</accession>
<dbReference type="SUPFAM" id="SSF103025">
    <property type="entry name" value="Folate-binding domain"/>
    <property type="match status" value="1"/>
</dbReference>
<dbReference type="InterPro" id="IPR027266">
    <property type="entry name" value="TrmE/GcvT-like"/>
</dbReference>
<sequence>MTDFIDISHENTKKVPLNEFSHIFATGPDAIQFLHNQFTNDLLGLMPNRWQLSSWCNHKGRIKTIMWIWKDNIGVHMIMPQLMEKTFLDDIKRYILRAKITIEPMAGSRLTAIIGPRNKSIKTNSWEISGNDIVLYYNETGTLHISPDDHEPRPDLPYNTIGIWNDHLWQCGYVWIHPSTYEKVIPQSVGLKSGRGLSFEKGCYPGQEVIARTHYKGQSKRSLYQCHIISEENILIGTQILSVQDEAGTVMGSSRINGDRTQKLLCVLIDEKVNTGGLSIREDALTVIKRIS</sequence>
<reference evidence="3" key="1">
    <citation type="submission" date="2015-11" db="EMBL/GenBank/DDBJ databases">
        <authorList>
            <person name="Seth-Smith H.M.B."/>
        </authorList>
    </citation>
    <scope>NUCLEOTIDE SEQUENCE [LARGE SCALE GENOMIC DNA]</scope>
    <source>
        <strain evidence="3">2013Ark11</strain>
    </source>
</reference>
<dbReference type="NCBIfam" id="TIGR03317">
    <property type="entry name" value="ygfZ_signature"/>
    <property type="match status" value="1"/>
</dbReference>
<dbReference type="RefSeq" id="WP_092343238.1">
    <property type="nucleotide sequence ID" value="NZ_FLSL01000081.1"/>
</dbReference>
<dbReference type="InterPro" id="IPR045179">
    <property type="entry name" value="YgfZ/GcvT"/>
</dbReference>
<dbReference type="Gene3D" id="2.40.30.160">
    <property type="match status" value="1"/>
</dbReference>
<keyword evidence="3" id="KW-1185">Reference proteome</keyword>
<dbReference type="OrthoDB" id="9796287at2"/>
<keyword evidence="1" id="KW-0809">Transit peptide</keyword>
<dbReference type="STRING" id="1561003.Ark11_0823"/>
<evidence type="ECO:0000313" key="3">
    <source>
        <dbReference type="Proteomes" id="UP000198651"/>
    </source>
</evidence>
<organism evidence="2 3">
    <name type="scientific">Candidatus Ichthyocystis hellenicum</name>
    <dbReference type="NCBI Taxonomy" id="1561003"/>
    <lineage>
        <taxon>Bacteria</taxon>
        <taxon>Pseudomonadati</taxon>
        <taxon>Pseudomonadota</taxon>
        <taxon>Betaproteobacteria</taxon>
        <taxon>Burkholderiales</taxon>
        <taxon>Candidatus Ichthyocystis</taxon>
    </lineage>
</organism>
<dbReference type="PANTHER" id="PTHR22602">
    <property type="entry name" value="TRANSFERASE CAF17, MITOCHONDRIAL-RELATED"/>
    <property type="match status" value="1"/>
</dbReference>